<sequence>MLGKGSVRMLGWSIATIILLLSVITPLSIITFFLLMIPVVVQFVKLDTKRFLMYYGASLAIVYILTSVFLVGWAGVLLVSMSLFFLPPVIQMGNLYKKRSPARTVLTVGTVTLLAELLLSLVVSYLFGFNLIDKMKQFMTESINSLPDQLKGMVALDQDVLVQLMSQMLPLYMIGFSLIVVVITHWLSRKVLNRAGESIPAFKPMREWMLPRSFVWYYMIALFMEFFVKDANSILFTLLINLLPLLTAAFAIQALAFLFFVVHTNRWNKVLPIGGIVLLLIFPPAYFIFSMLGVFDVAFPIRERMTRK</sequence>
<dbReference type="PANTHER" id="PTHR41324">
    <property type="entry name" value="MEMBRANE PROTEIN-RELATED"/>
    <property type="match status" value="1"/>
</dbReference>
<dbReference type="EMBL" id="CP027059">
    <property type="protein sequence ID" value="UQZ84515.1"/>
    <property type="molecule type" value="Genomic_DNA"/>
</dbReference>
<accession>A0ABY4RR85</accession>
<proteinExistence type="predicted"/>
<protein>
    <recommendedName>
        <fullName evidence="4">DUF2232 domain-containing protein</fullName>
    </recommendedName>
</protein>
<feature type="transmembrane region" description="Helical" evidence="1">
    <location>
        <begin position="12"/>
        <end position="40"/>
    </location>
</feature>
<feature type="transmembrane region" description="Helical" evidence="1">
    <location>
        <begin position="52"/>
        <end position="85"/>
    </location>
</feature>
<evidence type="ECO:0000313" key="3">
    <source>
        <dbReference type="Proteomes" id="UP001057134"/>
    </source>
</evidence>
<feature type="transmembrane region" description="Helical" evidence="1">
    <location>
        <begin position="235"/>
        <end position="261"/>
    </location>
</feature>
<name>A0ABY4RR85_9BACL</name>
<dbReference type="PANTHER" id="PTHR41324:SF1">
    <property type="entry name" value="DUF2232 DOMAIN-CONTAINING PROTEIN"/>
    <property type="match status" value="1"/>
</dbReference>
<reference evidence="2" key="1">
    <citation type="submission" date="2018-02" db="EMBL/GenBank/DDBJ databases">
        <authorList>
            <person name="Kim S.-K."/>
            <person name="Jung H.-I."/>
            <person name="Lee S.-W."/>
        </authorList>
    </citation>
    <scope>NUCLEOTIDE SEQUENCE</scope>
    <source>
        <strain evidence="2">SK3146</strain>
    </source>
</reference>
<dbReference type="Proteomes" id="UP001057134">
    <property type="component" value="Chromosome"/>
</dbReference>
<evidence type="ECO:0008006" key="4">
    <source>
        <dbReference type="Google" id="ProtNLM"/>
    </source>
</evidence>
<gene>
    <name evidence="2" type="ORF">SK3146_03770</name>
</gene>
<dbReference type="Pfam" id="PF09991">
    <property type="entry name" value="DUF2232"/>
    <property type="match status" value="1"/>
</dbReference>
<feature type="transmembrane region" description="Helical" evidence="1">
    <location>
        <begin position="208"/>
        <end position="228"/>
    </location>
</feature>
<dbReference type="InterPro" id="IPR018710">
    <property type="entry name" value="DUF2232"/>
</dbReference>
<evidence type="ECO:0000256" key="1">
    <source>
        <dbReference type="SAM" id="Phobius"/>
    </source>
</evidence>
<keyword evidence="1" id="KW-1133">Transmembrane helix</keyword>
<keyword evidence="3" id="KW-1185">Reference proteome</keyword>
<keyword evidence="1" id="KW-0812">Transmembrane</keyword>
<keyword evidence="1" id="KW-0472">Membrane</keyword>
<organism evidence="2 3">
    <name type="scientific">Paenibacillus konkukensis</name>
    <dbReference type="NCBI Taxonomy" id="2020716"/>
    <lineage>
        <taxon>Bacteria</taxon>
        <taxon>Bacillati</taxon>
        <taxon>Bacillota</taxon>
        <taxon>Bacilli</taxon>
        <taxon>Bacillales</taxon>
        <taxon>Paenibacillaceae</taxon>
        <taxon>Paenibacillus</taxon>
    </lineage>
</organism>
<feature type="transmembrane region" description="Helical" evidence="1">
    <location>
        <begin position="105"/>
        <end position="129"/>
    </location>
</feature>
<feature type="transmembrane region" description="Helical" evidence="1">
    <location>
        <begin position="169"/>
        <end position="188"/>
    </location>
</feature>
<feature type="transmembrane region" description="Helical" evidence="1">
    <location>
        <begin position="273"/>
        <end position="299"/>
    </location>
</feature>
<reference evidence="2" key="2">
    <citation type="journal article" date="2021" name="J Anim Sci Technol">
        <title>Complete genome sequence of Paenibacillus konkukensis sp. nov. SK3146 as a potential probiotic strain.</title>
        <authorList>
            <person name="Jung H.I."/>
            <person name="Park S."/>
            <person name="Niu K.M."/>
            <person name="Lee S.W."/>
            <person name="Kothari D."/>
            <person name="Yi K.J."/>
            <person name="Kim S.K."/>
        </authorList>
    </citation>
    <scope>NUCLEOTIDE SEQUENCE</scope>
    <source>
        <strain evidence="2">SK3146</strain>
    </source>
</reference>
<evidence type="ECO:0000313" key="2">
    <source>
        <dbReference type="EMBL" id="UQZ84515.1"/>
    </source>
</evidence>